<sequence length="498" mass="55866">MLQAGAKRRDKAGDKQRALRDFLHALPASTLADKLLDLADRDRDIDRDLHQWQTLHTARDTPKALKSVITTLMASKRGFIDRRETREYVRSAQAVLPLLQQARELSPEEGATLSLHALRRIWRVLEQADDSHGGMGGLCMAIGEQWLLAIQAISTQPAGFGDKLVQIQLDDPIGMLDVSDVLASMGPAACERYRLALAERRHQAKHAVAAAKAEWAAAQRGHIAEHFVVEHGAGESEMTLWRLERLYLSHLETIGDIDGALTVLREDMSNAEAHNRVLDFLQKHGRQGEMLVLAEQGTSAFPGDHRLQSHLMRCYERDGRTSEALALRRKQFESAPDLYRYESVLKAGEADGQDLVSLRQALHDFLAAAETTPRKQRLNREGSAARDVSIRVNILRSEARWLDALALTQAPAFCENLVRLELARELPPDFHVQALELMISVFHSLMQPAAGQYRHELALVDEILKRMTADQGAAWLAEIRIEYKVKRNFIRDLPASGN</sequence>
<dbReference type="Gene3D" id="1.25.40.10">
    <property type="entry name" value="Tetratricopeptide repeat domain"/>
    <property type="match status" value="1"/>
</dbReference>
<gene>
    <name evidence="1" type="ORF">FXN63_21185</name>
</gene>
<dbReference type="OrthoDB" id="7187515at2"/>
<accession>A0A5C0B102</accession>
<keyword evidence="2" id="KW-1185">Reference proteome</keyword>
<dbReference type="EMBL" id="CP043046">
    <property type="protein sequence ID" value="QEI08075.1"/>
    <property type="molecule type" value="Genomic_DNA"/>
</dbReference>
<dbReference type="SUPFAM" id="SSF48452">
    <property type="entry name" value="TPR-like"/>
    <property type="match status" value="1"/>
</dbReference>
<dbReference type="RefSeq" id="WP_148817265.1">
    <property type="nucleotide sequence ID" value="NZ_CP043046.1"/>
</dbReference>
<name>A0A5C0B102_9BURK</name>
<protein>
    <submittedName>
        <fullName evidence="1">Uncharacterized protein</fullName>
    </submittedName>
</protein>
<dbReference type="PROSITE" id="PS50096">
    <property type="entry name" value="IQ"/>
    <property type="match status" value="1"/>
</dbReference>
<dbReference type="InterPro" id="IPR011990">
    <property type="entry name" value="TPR-like_helical_dom_sf"/>
</dbReference>
<dbReference type="KEGG" id="pacr:FXN63_21185"/>
<organism evidence="1 2">
    <name type="scientific">Pigmentiphaga aceris</name>
    <dbReference type="NCBI Taxonomy" id="1940612"/>
    <lineage>
        <taxon>Bacteria</taxon>
        <taxon>Pseudomonadati</taxon>
        <taxon>Pseudomonadota</taxon>
        <taxon>Betaproteobacteria</taxon>
        <taxon>Burkholderiales</taxon>
        <taxon>Alcaligenaceae</taxon>
        <taxon>Pigmentiphaga</taxon>
    </lineage>
</organism>
<reference evidence="1 2" key="1">
    <citation type="submission" date="2019-08" db="EMBL/GenBank/DDBJ databases">
        <title>Amphibian skin-associated Pigmentiphaga: genome sequence and occurrence across geography and hosts.</title>
        <authorList>
            <person name="Bletz M.C."/>
            <person name="Bunk B."/>
            <person name="Sproeer C."/>
            <person name="Biwer P."/>
            <person name="Reiter S."/>
            <person name="Rabemananjara F.C.E."/>
            <person name="Schulz S."/>
            <person name="Overmann J."/>
            <person name="Vences M."/>
        </authorList>
    </citation>
    <scope>NUCLEOTIDE SEQUENCE [LARGE SCALE GENOMIC DNA]</scope>
    <source>
        <strain evidence="1 2">Mada1488</strain>
    </source>
</reference>
<evidence type="ECO:0000313" key="2">
    <source>
        <dbReference type="Proteomes" id="UP000325161"/>
    </source>
</evidence>
<proteinExistence type="predicted"/>
<evidence type="ECO:0000313" key="1">
    <source>
        <dbReference type="EMBL" id="QEI08075.1"/>
    </source>
</evidence>
<dbReference type="Proteomes" id="UP000325161">
    <property type="component" value="Chromosome"/>
</dbReference>
<dbReference type="AlphaFoldDB" id="A0A5C0B102"/>